<evidence type="ECO:0000313" key="2">
    <source>
        <dbReference type="EMBL" id="SDZ63380.1"/>
    </source>
</evidence>
<name>A0A1H3ULS5_9BACI</name>
<dbReference type="EMBL" id="FNPI01000023">
    <property type="protein sequence ID" value="SDZ63380.1"/>
    <property type="molecule type" value="Genomic_DNA"/>
</dbReference>
<gene>
    <name evidence="2" type="ORF">SAMN05421736_12339</name>
</gene>
<organism evidence="2 3">
    <name type="scientific">Evansella caseinilytica</name>
    <dbReference type="NCBI Taxonomy" id="1503961"/>
    <lineage>
        <taxon>Bacteria</taxon>
        <taxon>Bacillati</taxon>
        <taxon>Bacillota</taxon>
        <taxon>Bacilli</taxon>
        <taxon>Bacillales</taxon>
        <taxon>Bacillaceae</taxon>
        <taxon>Evansella</taxon>
    </lineage>
</organism>
<protein>
    <submittedName>
        <fullName evidence="2">Glyoxalase/Bleomycin resistance protein/Dioxygenase superfamily protein</fullName>
    </submittedName>
</protein>
<sequence>MNHGLFSGFGIFIPVKNLSEATKWYSDVLGFAIIRNGEPFANVMKMGDGTVVFCLLKVDEIEPSPFPKNDYGVDHYYNFRTTEIRKLHQHYLEKGANVSEIDDFDGISGFEFSDPCGNRFCVVE</sequence>
<accession>A0A1H3ULS5</accession>
<keyword evidence="3" id="KW-1185">Reference proteome</keyword>
<evidence type="ECO:0000259" key="1">
    <source>
        <dbReference type="PROSITE" id="PS51819"/>
    </source>
</evidence>
<dbReference type="STRING" id="1503961.SAMN05421736_12339"/>
<dbReference type="CDD" id="cd06587">
    <property type="entry name" value="VOC"/>
    <property type="match status" value="1"/>
</dbReference>
<dbReference type="InterPro" id="IPR037523">
    <property type="entry name" value="VOC_core"/>
</dbReference>
<feature type="domain" description="VOC" evidence="1">
    <location>
        <begin position="5"/>
        <end position="124"/>
    </location>
</feature>
<proteinExistence type="predicted"/>
<dbReference type="GO" id="GO:0051213">
    <property type="term" value="F:dioxygenase activity"/>
    <property type="evidence" value="ECO:0007669"/>
    <property type="project" value="UniProtKB-KW"/>
</dbReference>
<reference evidence="3" key="1">
    <citation type="submission" date="2016-10" db="EMBL/GenBank/DDBJ databases">
        <authorList>
            <person name="Varghese N."/>
            <person name="Submissions S."/>
        </authorList>
    </citation>
    <scope>NUCLEOTIDE SEQUENCE [LARGE SCALE GENOMIC DNA]</scope>
    <source>
        <strain evidence="3">SP</strain>
    </source>
</reference>
<keyword evidence="2" id="KW-0560">Oxidoreductase</keyword>
<dbReference type="OrthoDB" id="2608626at2"/>
<keyword evidence="2" id="KW-0223">Dioxygenase</keyword>
<dbReference type="Gene3D" id="3.10.180.10">
    <property type="entry name" value="2,3-Dihydroxybiphenyl 1,2-Dioxygenase, domain 1"/>
    <property type="match status" value="1"/>
</dbReference>
<dbReference type="InterPro" id="IPR004360">
    <property type="entry name" value="Glyas_Fos-R_dOase_dom"/>
</dbReference>
<dbReference type="SUPFAM" id="SSF54593">
    <property type="entry name" value="Glyoxalase/Bleomycin resistance protein/Dihydroxybiphenyl dioxygenase"/>
    <property type="match status" value="1"/>
</dbReference>
<dbReference type="InterPro" id="IPR029068">
    <property type="entry name" value="Glyas_Bleomycin-R_OHBP_Dase"/>
</dbReference>
<dbReference type="Proteomes" id="UP000198935">
    <property type="component" value="Unassembled WGS sequence"/>
</dbReference>
<dbReference type="PROSITE" id="PS51819">
    <property type="entry name" value="VOC"/>
    <property type="match status" value="1"/>
</dbReference>
<evidence type="ECO:0000313" key="3">
    <source>
        <dbReference type="Proteomes" id="UP000198935"/>
    </source>
</evidence>
<dbReference type="Pfam" id="PF00903">
    <property type="entry name" value="Glyoxalase"/>
    <property type="match status" value="1"/>
</dbReference>
<dbReference type="AlphaFoldDB" id="A0A1H3ULS5"/>